<dbReference type="InterPro" id="IPR007024">
    <property type="entry name" value="BLUF_domain"/>
</dbReference>
<gene>
    <name evidence="2" type="ORF">LCGC14_0688880</name>
</gene>
<accession>A0A0F9R6F1</accession>
<dbReference type="Gene3D" id="3.30.70.100">
    <property type="match status" value="1"/>
</dbReference>
<feature type="domain" description="BLUF" evidence="1">
    <location>
        <begin position="1"/>
        <end position="92"/>
    </location>
</feature>
<proteinExistence type="predicted"/>
<dbReference type="GO" id="GO:0071949">
    <property type="term" value="F:FAD binding"/>
    <property type="evidence" value="ECO:0007669"/>
    <property type="project" value="InterPro"/>
</dbReference>
<dbReference type="SMART" id="SM01034">
    <property type="entry name" value="BLUF"/>
    <property type="match status" value="1"/>
</dbReference>
<dbReference type="PROSITE" id="PS50925">
    <property type="entry name" value="BLUF"/>
    <property type="match status" value="1"/>
</dbReference>
<sequence length="108" mass="12080">MIRLLYFSTAAYSVTADTVAQIVEQATAANSVNNITGALAYNGRNFCQLLEGEETAVRRLVENIIADDRHSGFQILDEKPIARRHFDSWSMQLVDRLDFSVVINAMEA</sequence>
<dbReference type="SUPFAM" id="SSF54975">
    <property type="entry name" value="Acylphosphatase/BLUF domain-like"/>
    <property type="match status" value="1"/>
</dbReference>
<comment type="caution">
    <text evidence="2">The sequence shown here is derived from an EMBL/GenBank/DDBJ whole genome shotgun (WGS) entry which is preliminary data.</text>
</comment>
<dbReference type="EMBL" id="LAZR01001424">
    <property type="protein sequence ID" value="KKN44857.1"/>
    <property type="molecule type" value="Genomic_DNA"/>
</dbReference>
<organism evidence="2">
    <name type="scientific">marine sediment metagenome</name>
    <dbReference type="NCBI Taxonomy" id="412755"/>
    <lineage>
        <taxon>unclassified sequences</taxon>
        <taxon>metagenomes</taxon>
        <taxon>ecological metagenomes</taxon>
    </lineage>
</organism>
<dbReference type="Pfam" id="PF04940">
    <property type="entry name" value="BLUF"/>
    <property type="match status" value="1"/>
</dbReference>
<evidence type="ECO:0000259" key="1">
    <source>
        <dbReference type="PROSITE" id="PS50925"/>
    </source>
</evidence>
<dbReference type="GO" id="GO:0009882">
    <property type="term" value="F:blue light photoreceptor activity"/>
    <property type="evidence" value="ECO:0007669"/>
    <property type="project" value="InterPro"/>
</dbReference>
<protein>
    <recommendedName>
        <fullName evidence="1">BLUF domain-containing protein</fullName>
    </recommendedName>
</protein>
<reference evidence="2" key="1">
    <citation type="journal article" date="2015" name="Nature">
        <title>Complex archaea that bridge the gap between prokaryotes and eukaryotes.</title>
        <authorList>
            <person name="Spang A."/>
            <person name="Saw J.H."/>
            <person name="Jorgensen S.L."/>
            <person name="Zaremba-Niedzwiedzka K."/>
            <person name="Martijn J."/>
            <person name="Lind A.E."/>
            <person name="van Eijk R."/>
            <person name="Schleper C."/>
            <person name="Guy L."/>
            <person name="Ettema T.J."/>
        </authorList>
    </citation>
    <scope>NUCLEOTIDE SEQUENCE</scope>
</reference>
<dbReference type="AlphaFoldDB" id="A0A0F9R6F1"/>
<name>A0A0F9R6F1_9ZZZZ</name>
<dbReference type="InterPro" id="IPR036046">
    <property type="entry name" value="Acylphosphatase-like_dom_sf"/>
</dbReference>
<evidence type="ECO:0000313" key="2">
    <source>
        <dbReference type="EMBL" id="KKN44857.1"/>
    </source>
</evidence>